<comment type="caution">
    <text evidence="2">The sequence shown here is derived from an EMBL/GenBank/DDBJ whole genome shotgun (WGS) entry which is preliminary data.</text>
</comment>
<dbReference type="PANTHER" id="PTHR45669">
    <property type="entry name" value="GLUTAREDOXIN DOMAIN-CONTAINING CYSTEINE-RICH PROTEIN CG12206-RELATED"/>
    <property type="match status" value="1"/>
</dbReference>
<dbReference type="InterPro" id="IPR036249">
    <property type="entry name" value="Thioredoxin-like_sf"/>
</dbReference>
<evidence type="ECO:0000313" key="2">
    <source>
        <dbReference type="EMBL" id="KAE9589800.1"/>
    </source>
</evidence>
<dbReference type="Pfam" id="PF23733">
    <property type="entry name" value="GRXCR1-2_C"/>
    <property type="match status" value="1"/>
</dbReference>
<dbReference type="InterPro" id="IPR002109">
    <property type="entry name" value="Glutaredoxin"/>
</dbReference>
<dbReference type="OrthoDB" id="423313at2759"/>
<dbReference type="EMBL" id="WOCE01000021">
    <property type="protein sequence ID" value="KAE9589800.1"/>
    <property type="molecule type" value="Genomic_DNA"/>
</dbReference>
<feature type="domain" description="Glutaredoxin" evidence="1">
    <location>
        <begin position="120"/>
        <end position="184"/>
    </location>
</feature>
<accession>A0A6A4NK92</accession>
<name>A0A6A4NK92_LUPAL</name>
<dbReference type="Gene3D" id="3.40.30.10">
    <property type="entry name" value="Glutaredoxin"/>
    <property type="match status" value="1"/>
</dbReference>
<evidence type="ECO:0000259" key="1">
    <source>
        <dbReference type="Pfam" id="PF00462"/>
    </source>
</evidence>
<dbReference type="Proteomes" id="UP000447434">
    <property type="component" value="Chromosome 21"/>
</dbReference>
<dbReference type="PROSITE" id="PS51354">
    <property type="entry name" value="GLUTAREDOXIN_2"/>
    <property type="match status" value="1"/>
</dbReference>
<protein>
    <submittedName>
        <fullName evidence="2">Putative thioredoxin-like protein</fullName>
    </submittedName>
</protein>
<dbReference type="AlphaFoldDB" id="A0A6A4NK92"/>
<keyword evidence="3" id="KW-1185">Reference proteome</keyword>
<reference evidence="3" key="1">
    <citation type="journal article" date="2020" name="Nat. Commun.">
        <title>Genome sequence of the cluster root forming white lupin.</title>
        <authorList>
            <person name="Hufnagel B."/>
            <person name="Marques A."/>
            <person name="Soriano A."/>
            <person name="Marques L."/>
            <person name="Divol F."/>
            <person name="Doumas P."/>
            <person name="Sallet E."/>
            <person name="Mancinotti D."/>
            <person name="Carrere S."/>
            <person name="Marande W."/>
            <person name="Arribat S."/>
            <person name="Keller J."/>
            <person name="Huneau C."/>
            <person name="Blein T."/>
            <person name="Aime D."/>
            <person name="Laguerre M."/>
            <person name="Taylor J."/>
            <person name="Schubert V."/>
            <person name="Nelson M."/>
            <person name="Geu-Flores F."/>
            <person name="Crespi M."/>
            <person name="Gallardo-Guerrero K."/>
            <person name="Delaux P.-M."/>
            <person name="Salse J."/>
            <person name="Berges H."/>
            <person name="Guyot R."/>
            <person name="Gouzy J."/>
            <person name="Peret B."/>
        </authorList>
    </citation>
    <scope>NUCLEOTIDE SEQUENCE [LARGE SCALE GENOMIC DNA]</scope>
    <source>
        <strain evidence="3">cv. Amiga</strain>
    </source>
</reference>
<organism evidence="2 3">
    <name type="scientific">Lupinus albus</name>
    <name type="common">White lupine</name>
    <name type="synonym">Lupinus termis</name>
    <dbReference type="NCBI Taxonomy" id="3870"/>
    <lineage>
        <taxon>Eukaryota</taxon>
        <taxon>Viridiplantae</taxon>
        <taxon>Streptophyta</taxon>
        <taxon>Embryophyta</taxon>
        <taxon>Tracheophyta</taxon>
        <taxon>Spermatophyta</taxon>
        <taxon>Magnoliopsida</taxon>
        <taxon>eudicotyledons</taxon>
        <taxon>Gunneridae</taxon>
        <taxon>Pentapetalae</taxon>
        <taxon>rosids</taxon>
        <taxon>fabids</taxon>
        <taxon>Fabales</taxon>
        <taxon>Fabaceae</taxon>
        <taxon>Papilionoideae</taxon>
        <taxon>50 kb inversion clade</taxon>
        <taxon>genistoids sensu lato</taxon>
        <taxon>core genistoids</taxon>
        <taxon>Genisteae</taxon>
        <taxon>Lupinus</taxon>
    </lineage>
</organism>
<proteinExistence type="predicted"/>
<gene>
    <name evidence="2" type="ORF">Lalb_Chr21g0312771</name>
</gene>
<dbReference type="PANTHER" id="PTHR45669:SF28">
    <property type="entry name" value="GLUTAREDOXIN DOMAIN-CONTAINING PROTEIN"/>
    <property type="match status" value="1"/>
</dbReference>
<dbReference type="CDD" id="cd03031">
    <property type="entry name" value="GRX_GRX_like"/>
    <property type="match status" value="1"/>
</dbReference>
<dbReference type="SUPFAM" id="SSF52833">
    <property type="entry name" value="Thioredoxin-like"/>
    <property type="match status" value="1"/>
</dbReference>
<sequence length="259" mass="29994">MGTEKKQSQNRVNFLRNQKNQLEIVSDNDSNRKIHWSEIDVLSFRRPELNSGSLFDPNLLAAEQAAKEHVRMTEELRRARVEAEESQKCCSIEENIDNFDDPMVLFEEKCPPDGYGNVIFYTTTLMVIRKTFDDCNKIRFRLQSFKVVYIERDISMHKEFKDELWSKLDGKIVPPRLFVKGRYIGGGEEVLTLHEQGKLKKIFEGISLDRFNAPCEACGGIRFIVCFNCNGSHKLHAENREINQCTQCNENGLNICPYC</sequence>
<dbReference type="Pfam" id="PF00462">
    <property type="entry name" value="Glutaredoxin"/>
    <property type="match status" value="1"/>
</dbReference>
<evidence type="ECO:0000313" key="3">
    <source>
        <dbReference type="Proteomes" id="UP000447434"/>
    </source>
</evidence>